<dbReference type="FunFam" id="3.90.550.50:FF:000006">
    <property type="entry name" value="Fringe-related protein-like"/>
    <property type="match status" value="1"/>
</dbReference>
<gene>
    <name evidence="1" type="ORF">M6B38_236950</name>
</gene>
<evidence type="ECO:0000313" key="2">
    <source>
        <dbReference type="Proteomes" id="UP001140949"/>
    </source>
</evidence>
<protein>
    <submittedName>
        <fullName evidence="1">Uncharacterized protein</fullName>
    </submittedName>
</protein>
<reference evidence="1" key="1">
    <citation type="journal article" date="2023" name="GigaByte">
        <title>Genome assembly of the bearded iris, Iris pallida Lam.</title>
        <authorList>
            <person name="Bruccoleri R.E."/>
            <person name="Oakeley E.J."/>
            <person name="Faust A.M.E."/>
            <person name="Altorfer M."/>
            <person name="Dessus-Babus S."/>
            <person name="Burckhardt D."/>
            <person name="Oertli M."/>
            <person name="Naumann U."/>
            <person name="Petersen F."/>
            <person name="Wong J."/>
        </authorList>
    </citation>
    <scope>NUCLEOTIDE SEQUENCE</scope>
    <source>
        <strain evidence="1">GSM-AAB239-AS_SAM_17_03QT</strain>
    </source>
</reference>
<organism evidence="1 2">
    <name type="scientific">Iris pallida</name>
    <name type="common">Sweet iris</name>
    <dbReference type="NCBI Taxonomy" id="29817"/>
    <lineage>
        <taxon>Eukaryota</taxon>
        <taxon>Viridiplantae</taxon>
        <taxon>Streptophyta</taxon>
        <taxon>Embryophyta</taxon>
        <taxon>Tracheophyta</taxon>
        <taxon>Spermatophyta</taxon>
        <taxon>Magnoliopsida</taxon>
        <taxon>Liliopsida</taxon>
        <taxon>Asparagales</taxon>
        <taxon>Iridaceae</taxon>
        <taxon>Iridoideae</taxon>
        <taxon>Irideae</taxon>
        <taxon>Iris</taxon>
    </lineage>
</organism>
<evidence type="ECO:0000313" key="1">
    <source>
        <dbReference type="EMBL" id="KAJ6792703.1"/>
    </source>
</evidence>
<sequence>MTPPPPKYFLWSLRPAVLLTPRKNKTMTHLLLHRHKSRTPPKTTKMPSSKTLAFLLLLPAVALLYLLLSFPTNPFRTTAAAVGDVSGGGEATGVRHLLFGVASSSRTFPKRKGYLRLWWRPGATKGAVFLDSPLESSADGGREAEGGLPLAVVSADTSRFPYAFKSGSRSAVRVARIVKELVDSLNQSLPHGDVRWIVLGDDDTVFFPENLAGTLAKYDWEQWHYIGGISESVEQNVKNSFNMAFGGGGFAISYPLARVLSRVLDSCLMRYGHLYGSDARVFACLAELGVGMTHEPGFHQIDLRGDLLGMLSAHPLAPVVSLHHLDYVDPLFPGMNRTSALKHLFEAVSIDPGRIFQQTVCYDPLKLRTVSVSWGYVIQIYEGKLLLPDLLSLQPTFTSWRRRSGVSPNLFMFDTREFPKDLCKRPATFFLGSVFYSKGKIESTYKRRVSGDCQQSMNSTKDLHQIKVSSEKFEMGQSRRHCCDILASEEMTMEIDIRRCKDDELIAMNP</sequence>
<dbReference type="Pfam" id="PF04646">
    <property type="entry name" value="DUF604"/>
    <property type="match status" value="1"/>
</dbReference>
<dbReference type="Proteomes" id="UP001140949">
    <property type="component" value="Unassembled WGS sequence"/>
</dbReference>
<dbReference type="EMBL" id="JANAVB010043418">
    <property type="protein sequence ID" value="KAJ6792703.1"/>
    <property type="molecule type" value="Genomic_DNA"/>
</dbReference>
<keyword evidence="2" id="KW-1185">Reference proteome</keyword>
<dbReference type="PANTHER" id="PTHR10811">
    <property type="entry name" value="FRINGE-RELATED"/>
    <property type="match status" value="1"/>
</dbReference>
<name>A0AAX6DLR1_IRIPA</name>
<dbReference type="Gene3D" id="3.90.550.50">
    <property type="match status" value="1"/>
</dbReference>
<comment type="caution">
    <text evidence="1">The sequence shown here is derived from an EMBL/GenBank/DDBJ whole genome shotgun (WGS) entry which is preliminary data.</text>
</comment>
<dbReference type="InterPro" id="IPR006740">
    <property type="entry name" value="DUF604"/>
</dbReference>
<reference evidence="1" key="2">
    <citation type="submission" date="2023-04" db="EMBL/GenBank/DDBJ databases">
        <authorList>
            <person name="Bruccoleri R.E."/>
            <person name="Oakeley E.J."/>
            <person name="Faust A.-M."/>
            <person name="Dessus-Babus S."/>
            <person name="Altorfer M."/>
            <person name="Burckhardt D."/>
            <person name="Oertli M."/>
            <person name="Naumann U."/>
            <person name="Petersen F."/>
            <person name="Wong J."/>
        </authorList>
    </citation>
    <scope>NUCLEOTIDE SEQUENCE</scope>
    <source>
        <strain evidence="1">GSM-AAB239-AS_SAM_17_03QT</strain>
        <tissue evidence="1">Leaf</tissue>
    </source>
</reference>
<dbReference type="AlphaFoldDB" id="A0AAX6DLR1"/>
<proteinExistence type="predicted"/>
<accession>A0AAX6DLR1</accession>